<organism evidence="6 7">
    <name type="scientific">Heterodermia speciosa</name>
    <dbReference type="NCBI Taxonomy" id="116794"/>
    <lineage>
        <taxon>Eukaryota</taxon>
        <taxon>Fungi</taxon>
        <taxon>Dikarya</taxon>
        <taxon>Ascomycota</taxon>
        <taxon>Pezizomycotina</taxon>
        <taxon>Lecanoromycetes</taxon>
        <taxon>OSLEUM clade</taxon>
        <taxon>Lecanoromycetidae</taxon>
        <taxon>Caliciales</taxon>
        <taxon>Physciaceae</taxon>
        <taxon>Heterodermia</taxon>
    </lineage>
</organism>
<dbReference type="GO" id="GO:0042393">
    <property type="term" value="F:histone binding"/>
    <property type="evidence" value="ECO:0007669"/>
    <property type="project" value="TreeGrafter"/>
</dbReference>
<feature type="compositionally biased region" description="Polar residues" evidence="4">
    <location>
        <begin position="125"/>
        <end position="137"/>
    </location>
</feature>
<name>A0A8H3IFF6_9LECA</name>
<feature type="compositionally biased region" description="Polar residues" evidence="4">
    <location>
        <begin position="38"/>
        <end position="56"/>
    </location>
</feature>
<evidence type="ECO:0000256" key="2">
    <source>
        <dbReference type="ARBA" id="ARBA00022763"/>
    </source>
</evidence>
<dbReference type="InterPro" id="IPR036420">
    <property type="entry name" value="BRCT_dom_sf"/>
</dbReference>
<comment type="caution">
    <text evidence="6">The sequence shown here is derived from an EMBL/GenBank/DDBJ whole genome shotgun (WGS) entry which is preliminary data.</text>
</comment>
<dbReference type="InterPro" id="IPR001357">
    <property type="entry name" value="BRCT_dom"/>
</dbReference>
<dbReference type="PROSITE" id="PS50172">
    <property type="entry name" value="BRCT"/>
    <property type="match status" value="1"/>
</dbReference>
<feature type="compositionally biased region" description="Low complexity" evidence="4">
    <location>
        <begin position="601"/>
        <end position="610"/>
    </location>
</feature>
<evidence type="ECO:0000256" key="3">
    <source>
        <dbReference type="ARBA" id="ARBA00023242"/>
    </source>
</evidence>
<feature type="compositionally biased region" description="Polar residues" evidence="4">
    <location>
        <begin position="243"/>
        <end position="254"/>
    </location>
</feature>
<dbReference type="Pfam" id="PF18115">
    <property type="entry name" value="Tudor_3"/>
    <property type="match status" value="1"/>
</dbReference>
<feature type="region of interest" description="Disordered" evidence="4">
    <location>
        <begin position="801"/>
        <end position="820"/>
    </location>
</feature>
<keyword evidence="7" id="KW-1185">Reference proteome</keyword>
<feature type="domain" description="BRCT" evidence="5">
    <location>
        <begin position="1231"/>
        <end position="1356"/>
    </location>
</feature>
<dbReference type="CDD" id="cd17745">
    <property type="entry name" value="BRCT_p53bp1_rpt1"/>
    <property type="match status" value="1"/>
</dbReference>
<dbReference type="SUPFAM" id="SSF52113">
    <property type="entry name" value="BRCT domain"/>
    <property type="match status" value="1"/>
</dbReference>
<feature type="compositionally biased region" description="Basic and acidic residues" evidence="4">
    <location>
        <begin position="143"/>
        <end position="157"/>
    </location>
</feature>
<evidence type="ECO:0000256" key="4">
    <source>
        <dbReference type="SAM" id="MobiDB-lite"/>
    </source>
</evidence>
<feature type="compositionally biased region" description="Polar residues" evidence="4">
    <location>
        <begin position="904"/>
        <end position="913"/>
    </location>
</feature>
<feature type="region of interest" description="Disordered" evidence="4">
    <location>
        <begin position="356"/>
        <end position="509"/>
    </location>
</feature>
<dbReference type="Gene3D" id="3.40.50.10190">
    <property type="entry name" value="BRCT domain"/>
    <property type="match status" value="1"/>
</dbReference>
<feature type="region of interest" description="Disordered" evidence="4">
    <location>
        <begin position="706"/>
        <end position="796"/>
    </location>
</feature>
<feature type="compositionally biased region" description="Low complexity" evidence="4">
    <location>
        <begin position="1200"/>
        <end position="1232"/>
    </location>
</feature>
<evidence type="ECO:0000313" key="7">
    <source>
        <dbReference type="Proteomes" id="UP000664521"/>
    </source>
</evidence>
<feature type="compositionally biased region" description="Basic and acidic residues" evidence="4">
    <location>
        <begin position="26"/>
        <end position="36"/>
    </location>
</feature>
<feature type="compositionally biased region" description="Polar residues" evidence="4">
    <location>
        <begin position="740"/>
        <end position="760"/>
    </location>
</feature>
<feature type="compositionally biased region" description="Polar residues" evidence="4">
    <location>
        <begin position="801"/>
        <end position="814"/>
    </location>
</feature>
<evidence type="ECO:0000259" key="5">
    <source>
        <dbReference type="PROSITE" id="PS50172"/>
    </source>
</evidence>
<feature type="region of interest" description="Disordered" evidence="4">
    <location>
        <begin position="1188"/>
        <end position="1232"/>
    </location>
</feature>
<dbReference type="PANTHER" id="PTHR15321:SF3">
    <property type="entry name" value="TP53-BINDING PROTEIN 1"/>
    <property type="match status" value="1"/>
</dbReference>
<evidence type="ECO:0000256" key="1">
    <source>
        <dbReference type="ARBA" id="ARBA00004123"/>
    </source>
</evidence>
<accession>A0A8H3IFF6</accession>
<protein>
    <recommendedName>
        <fullName evidence="5">BRCT domain-containing protein</fullName>
    </recommendedName>
</protein>
<dbReference type="OrthoDB" id="129353at2759"/>
<dbReference type="InterPro" id="IPR047249">
    <property type="entry name" value="BRCT_p53bp1-like_rpt1"/>
</dbReference>
<sequence>MATQYDSYDISRLKDFALELAQQEQLSEHQQEDRDVSLASTATGNKQLQDTGTDSAVPTKRHTIKVPLKAISTSQPEGFDSKQHPVGLPQDQGANGPNPYEKPSAPPSQLPSTVPDSLAARMAATASQSEGDTQPLSQGAREQCAREIRQHHAERQSEAASENVSEWIARSHSYQPGETGYINIVEAFEQPIASGSLNAAEIQDDDIDPDSQVADVRVEIFPESRRFQQPITPATTSRKRQRVGTSLTHESTTPMLPINPFAGQEGGLDGIMNASQAFKATQFTSPLPNALISDGLSERPSPDVFNAERPSTSDPISSPVCLPRMARAVTEPRATYISMAESQAERDRQEKLNEIAQAKVYHDDSDDGFDSEGSDLRRRRLRRKIDMESNKIFATVTAKARPAPSKRGRGGRRQETPRAASSRKYVKPDREAVIISDDPVADGNVTEDETEQEEDVTESEADSPDELSEENKENFDIKGLQRPVTASRVKPREDHVNNTQTASSQQLVRISASDSPVQVIASSKACLTIPSSPEVASSIRPGLRGGYSTASTDHIEGTPTATATVAIADSQPTRETHGDSPSKASLKHSEVIESSPEQRVSQLSPSPNHSSSREKVAITASNQQFCVPESSTSPTVRRLDAQEHLLQPQCHSIESGESARDPSNRLGTPPPVKGVRDSLPQLENVRLEATSDRPFEDLASKSVVIAEPPQPDPTLSSNDNSQVVHSMKGQHYESPRPQDQRGTIATIPDTSSAAMPSATSERILMSSAPPLSSNTSTAAESKLQSSLAHGAASETSPVFETAPTHVNTSPSNPNLVDISPLPQKSILTPAQKKIMPKSMIEIATAKSPPSAMNDLDLDINIMTADDIEYEAVMRGSSPIGPSRKRRRGRAGRIMHIEETESEDQLTPNVSASHARNGIGEPVSSIGMIKDRLHNNEATPRAVETPRPLSPAHRASKPPSSDDTPRKRGRPKKATLPTESRSERKLTEVEDNQVPKRVSRAELLRIQTNTEPHQAHEGGLGSASIVAPNRVFAHFNGTYAAFYPATCIGLVGGEDPQYRVRFDDDTPDIINGFGIKRLELRPGDNVKVENGGNRKKTYVVIRMETKQQSAPTSDLGTPTSRSLPSRAFTATSTLTDIRGYTHVVLSPKQANITEQQPNEILTVPISDIYFTQTMWTGLKDRSYTYTPLPSRLSGRIETPSERSSIPSTPTSRTQRMKTSGFGPSRSSKPPSGKSDLLENMVFAITNIQDPALRTTLNNLIIDNGGQLLSEDFSELFHVPSLGPTSPSKRSPKRDTDLTFHLTTAASHKGFTCLIADKHCRMAKYIQALALGIPCLSSRWVQDCIAKQTILPWQPYLLAAGESTFLHGAIRSRILPPIDPLSATLSAIVDARPKPLAHASVLLIMEKGEEDTMRSHPLLSHALGARKVSRATSLDNAAKMLAEAEAAGEAWDWVYSHDKEDKVERALFGRGASGVGKKRKRGSGAMGRVGAEGEGLRTKVVGNEFVIQSLILGSLVEGE</sequence>
<comment type="subcellular location">
    <subcellularLocation>
        <location evidence="1">Nucleus</location>
    </subcellularLocation>
</comment>
<feature type="compositionally biased region" description="Acidic residues" evidence="4">
    <location>
        <begin position="364"/>
        <end position="373"/>
    </location>
</feature>
<feature type="compositionally biased region" description="Polar residues" evidence="4">
    <location>
        <begin position="497"/>
        <end position="509"/>
    </location>
</feature>
<evidence type="ECO:0000313" key="6">
    <source>
        <dbReference type="EMBL" id="CAF9916583.1"/>
    </source>
</evidence>
<gene>
    <name evidence="6" type="ORF">HETSPECPRED_002955</name>
</gene>
<dbReference type="Gene3D" id="2.30.30.140">
    <property type="match status" value="1"/>
</dbReference>
<proteinExistence type="predicted"/>
<feature type="compositionally biased region" description="Polar residues" evidence="4">
    <location>
        <begin position="619"/>
        <end position="635"/>
    </location>
</feature>
<dbReference type="GO" id="GO:0045944">
    <property type="term" value="P:positive regulation of transcription by RNA polymerase II"/>
    <property type="evidence" value="ECO:0007669"/>
    <property type="project" value="TreeGrafter"/>
</dbReference>
<dbReference type="InterPro" id="IPR047252">
    <property type="entry name" value="TP53BP1-like"/>
</dbReference>
<dbReference type="SMART" id="SM00292">
    <property type="entry name" value="BRCT"/>
    <property type="match status" value="1"/>
</dbReference>
<keyword evidence="2" id="KW-0227">DNA damage</keyword>
<feature type="region of interest" description="Disordered" evidence="4">
    <location>
        <begin position="224"/>
        <end position="258"/>
    </location>
</feature>
<feature type="compositionally biased region" description="Acidic residues" evidence="4">
    <location>
        <begin position="445"/>
        <end position="468"/>
    </location>
</feature>
<feature type="region of interest" description="Disordered" evidence="4">
    <location>
        <begin position="894"/>
        <end position="923"/>
    </location>
</feature>
<feature type="compositionally biased region" description="Polar residues" evidence="4">
    <location>
        <begin position="227"/>
        <end position="236"/>
    </location>
</feature>
<feature type="compositionally biased region" description="Polar residues" evidence="4">
    <location>
        <begin position="713"/>
        <end position="724"/>
    </location>
</feature>
<reference evidence="6" key="1">
    <citation type="submission" date="2021-03" db="EMBL/GenBank/DDBJ databases">
        <authorList>
            <person name="Tagirdzhanova G."/>
        </authorList>
    </citation>
    <scope>NUCLEOTIDE SEQUENCE</scope>
</reference>
<dbReference type="Pfam" id="PF16589">
    <property type="entry name" value="BRCT_2"/>
    <property type="match status" value="1"/>
</dbReference>
<feature type="compositionally biased region" description="Basic and acidic residues" evidence="4">
    <location>
        <begin position="730"/>
        <end position="739"/>
    </location>
</feature>
<feature type="region of interest" description="Disordered" evidence="4">
    <location>
        <begin position="533"/>
        <end position="681"/>
    </location>
</feature>
<dbReference type="InterPro" id="IPR041297">
    <property type="entry name" value="Crb2_Tudor"/>
</dbReference>
<feature type="compositionally biased region" description="Polar residues" evidence="4">
    <location>
        <begin position="769"/>
        <end position="796"/>
    </location>
</feature>
<feature type="region of interest" description="Disordered" evidence="4">
    <location>
        <begin position="23"/>
        <end position="165"/>
    </location>
</feature>
<dbReference type="EMBL" id="CAJPDS010000018">
    <property type="protein sequence ID" value="CAF9916583.1"/>
    <property type="molecule type" value="Genomic_DNA"/>
</dbReference>
<dbReference type="GO" id="GO:0005634">
    <property type="term" value="C:nucleus"/>
    <property type="evidence" value="ECO:0007669"/>
    <property type="project" value="UniProtKB-SubCell"/>
</dbReference>
<dbReference type="GO" id="GO:0000077">
    <property type="term" value="P:DNA damage checkpoint signaling"/>
    <property type="evidence" value="ECO:0007669"/>
    <property type="project" value="TreeGrafter"/>
</dbReference>
<dbReference type="PANTHER" id="PTHR15321">
    <property type="entry name" value="TUMOR SUPPRESSOR P53-BINDING PROTEIN 1"/>
    <property type="match status" value="1"/>
</dbReference>
<keyword evidence="3" id="KW-0539">Nucleus</keyword>
<dbReference type="Proteomes" id="UP000664521">
    <property type="component" value="Unassembled WGS sequence"/>
</dbReference>
<feature type="region of interest" description="Disordered" evidence="4">
    <location>
        <begin position="936"/>
        <end position="993"/>
    </location>
</feature>